<organism evidence="8 9">
    <name type="scientific">Roseateles oligotrophus</name>
    <dbReference type="NCBI Taxonomy" id="1769250"/>
    <lineage>
        <taxon>Bacteria</taxon>
        <taxon>Pseudomonadati</taxon>
        <taxon>Pseudomonadota</taxon>
        <taxon>Betaproteobacteria</taxon>
        <taxon>Burkholderiales</taxon>
        <taxon>Sphaerotilaceae</taxon>
        <taxon>Roseateles</taxon>
    </lineage>
</organism>
<keyword evidence="5 6" id="KW-0472">Membrane</keyword>
<accession>A0ABT2YLJ3</accession>
<feature type="transmembrane region" description="Helical" evidence="6">
    <location>
        <begin position="61"/>
        <end position="85"/>
    </location>
</feature>
<evidence type="ECO:0000256" key="1">
    <source>
        <dbReference type="ARBA" id="ARBA00004651"/>
    </source>
</evidence>
<sequence length="235" mass="25167">MKSEAQLPAAAPPQRRLRLRVLLLALAITSLLGLAMFWSVGKFELAPLLAQLQNRGRALGPGLATLTAAVGLTLAVPLSVLSLLLIAALGPWLGFACSMGAALMAAAISHMIGRSLGHQALLRLAGPRVRQVSERLGGRGVWSVITLRLLPLAPFAVVNMVAGATHIRLRDMLLGTAIGMSPSTLAMAFFMDTLLLALKDPGRYVWHWLSLPLALLALALAIWGWRRTIGRQQEQ</sequence>
<dbReference type="EMBL" id="JAJIRN010000011">
    <property type="protein sequence ID" value="MCV2370918.1"/>
    <property type="molecule type" value="Genomic_DNA"/>
</dbReference>
<evidence type="ECO:0000256" key="4">
    <source>
        <dbReference type="ARBA" id="ARBA00022989"/>
    </source>
</evidence>
<evidence type="ECO:0000313" key="9">
    <source>
        <dbReference type="Proteomes" id="UP001209701"/>
    </source>
</evidence>
<protein>
    <recommendedName>
        <fullName evidence="6">TVP38/TMEM64 family membrane protein</fullName>
    </recommendedName>
</protein>
<dbReference type="Proteomes" id="UP001209701">
    <property type="component" value="Unassembled WGS sequence"/>
</dbReference>
<dbReference type="PANTHER" id="PTHR12677">
    <property type="entry name" value="GOLGI APPARATUS MEMBRANE PROTEIN TVP38-RELATED"/>
    <property type="match status" value="1"/>
</dbReference>
<comment type="subcellular location">
    <subcellularLocation>
        <location evidence="1 6">Cell membrane</location>
        <topology evidence="1 6">Multi-pass membrane protein</topology>
    </subcellularLocation>
</comment>
<feature type="transmembrane region" description="Helical" evidence="6">
    <location>
        <begin position="173"/>
        <end position="198"/>
    </location>
</feature>
<reference evidence="8 9" key="1">
    <citation type="submission" date="2021-11" db="EMBL/GenBank/DDBJ databases">
        <authorList>
            <person name="Liang Q."/>
            <person name="Mou H."/>
            <person name="Liu Z."/>
        </authorList>
    </citation>
    <scope>NUCLEOTIDE SEQUENCE [LARGE SCALE GENOMIC DNA]</scope>
    <source>
        <strain evidence="8 9">CHU3</strain>
    </source>
</reference>
<keyword evidence="4 6" id="KW-1133">Transmembrane helix</keyword>
<name>A0ABT2YLJ3_9BURK</name>
<keyword evidence="3 6" id="KW-0812">Transmembrane</keyword>
<feature type="transmembrane region" description="Helical" evidence="6">
    <location>
        <begin position="140"/>
        <end position="161"/>
    </location>
</feature>
<dbReference type="PANTHER" id="PTHR12677:SF59">
    <property type="entry name" value="GOLGI APPARATUS MEMBRANE PROTEIN TVP38-RELATED"/>
    <property type="match status" value="1"/>
</dbReference>
<keyword evidence="9" id="KW-1185">Reference proteome</keyword>
<feature type="domain" description="VTT" evidence="7">
    <location>
        <begin position="76"/>
        <end position="192"/>
    </location>
</feature>
<dbReference type="InterPro" id="IPR015414">
    <property type="entry name" value="TMEM64"/>
</dbReference>
<comment type="similarity">
    <text evidence="6">Belongs to the TVP38/TMEM64 family.</text>
</comment>
<evidence type="ECO:0000256" key="6">
    <source>
        <dbReference type="RuleBase" id="RU366058"/>
    </source>
</evidence>
<feature type="transmembrane region" description="Helical" evidence="6">
    <location>
        <begin position="92"/>
        <end position="112"/>
    </location>
</feature>
<comment type="caution">
    <text evidence="8">The sequence shown here is derived from an EMBL/GenBank/DDBJ whole genome shotgun (WGS) entry which is preliminary data.</text>
</comment>
<keyword evidence="2 6" id="KW-1003">Cell membrane</keyword>
<evidence type="ECO:0000259" key="7">
    <source>
        <dbReference type="Pfam" id="PF09335"/>
    </source>
</evidence>
<dbReference type="Pfam" id="PF09335">
    <property type="entry name" value="VTT_dom"/>
    <property type="match status" value="1"/>
</dbReference>
<evidence type="ECO:0000256" key="2">
    <source>
        <dbReference type="ARBA" id="ARBA00022475"/>
    </source>
</evidence>
<dbReference type="RefSeq" id="WP_263573498.1">
    <property type="nucleotide sequence ID" value="NZ_JAJIRN010000011.1"/>
</dbReference>
<gene>
    <name evidence="8" type="ORF">LNV07_22760</name>
</gene>
<proteinExistence type="inferred from homology"/>
<evidence type="ECO:0000256" key="3">
    <source>
        <dbReference type="ARBA" id="ARBA00022692"/>
    </source>
</evidence>
<feature type="transmembrane region" description="Helical" evidence="6">
    <location>
        <begin position="21"/>
        <end position="41"/>
    </location>
</feature>
<dbReference type="InterPro" id="IPR032816">
    <property type="entry name" value="VTT_dom"/>
</dbReference>
<evidence type="ECO:0000313" key="8">
    <source>
        <dbReference type="EMBL" id="MCV2370918.1"/>
    </source>
</evidence>
<feature type="transmembrane region" description="Helical" evidence="6">
    <location>
        <begin position="204"/>
        <end position="225"/>
    </location>
</feature>
<evidence type="ECO:0000256" key="5">
    <source>
        <dbReference type="ARBA" id="ARBA00023136"/>
    </source>
</evidence>